<dbReference type="Gene3D" id="1.10.260.40">
    <property type="entry name" value="lambda repressor-like DNA-binding domains"/>
    <property type="match status" value="1"/>
</dbReference>
<dbReference type="Pfam" id="PF01381">
    <property type="entry name" value="HTH_3"/>
    <property type="match status" value="1"/>
</dbReference>
<evidence type="ECO:0000256" key="2">
    <source>
        <dbReference type="SAM" id="Phobius"/>
    </source>
</evidence>
<dbReference type="PANTHER" id="PTHR46558">
    <property type="entry name" value="TRACRIPTIONAL REGULATORY PROTEIN-RELATED-RELATED"/>
    <property type="match status" value="1"/>
</dbReference>
<dbReference type="InterPro" id="IPR001387">
    <property type="entry name" value="Cro/C1-type_HTH"/>
</dbReference>
<reference evidence="4 5" key="1">
    <citation type="submission" date="2024-03" db="EMBL/GenBank/DDBJ databases">
        <title>Human intestinal bacterial collection.</title>
        <authorList>
            <person name="Pauvert C."/>
            <person name="Hitch T.C.A."/>
            <person name="Clavel T."/>
        </authorList>
    </citation>
    <scope>NUCLEOTIDE SEQUENCE [LARGE SCALE GENOMIC DNA]</scope>
    <source>
        <strain evidence="4 5">CLA-AA-H190</strain>
    </source>
</reference>
<sequence length="131" mass="14698">MNKTITKNLRKLRQGKRLTQEYVAERLGVSAKAVSRWEKGDSTPDMEKLIAISDMFEISLDELVMDKVPTQIGEASSKSEIAIELKEKVLTDENKKKAKKGLKIAAIIFGEIVLIDVISLIIYVSLYGFPQ</sequence>
<dbReference type="PANTHER" id="PTHR46558:SF13">
    <property type="entry name" value="HTH-TYPE TRANSCRIPTIONAL REGULATOR IMMR"/>
    <property type="match status" value="1"/>
</dbReference>
<proteinExistence type="predicted"/>
<dbReference type="SMART" id="SM00530">
    <property type="entry name" value="HTH_XRE"/>
    <property type="match status" value="1"/>
</dbReference>
<evidence type="ECO:0000313" key="5">
    <source>
        <dbReference type="Proteomes" id="UP001469749"/>
    </source>
</evidence>
<dbReference type="CDD" id="cd00093">
    <property type="entry name" value="HTH_XRE"/>
    <property type="match status" value="1"/>
</dbReference>
<evidence type="ECO:0000313" key="4">
    <source>
        <dbReference type="EMBL" id="MEQ2363478.1"/>
    </source>
</evidence>
<dbReference type="PROSITE" id="PS50943">
    <property type="entry name" value="HTH_CROC1"/>
    <property type="match status" value="1"/>
</dbReference>
<dbReference type="InterPro" id="IPR010982">
    <property type="entry name" value="Lambda_DNA-bd_dom_sf"/>
</dbReference>
<feature type="transmembrane region" description="Helical" evidence="2">
    <location>
        <begin position="104"/>
        <end position="129"/>
    </location>
</feature>
<evidence type="ECO:0000256" key="1">
    <source>
        <dbReference type="ARBA" id="ARBA00023125"/>
    </source>
</evidence>
<dbReference type="EMBL" id="JBBMEK010000001">
    <property type="protein sequence ID" value="MEQ2363478.1"/>
    <property type="molecule type" value="Genomic_DNA"/>
</dbReference>
<dbReference type="SUPFAM" id="SSF47413">
    <property type="entry name" value="lambda repressor-like DNA-binding domains"/>
    <property type="match status" value="1"/>
</dbReference>
<keyword evidence="2" id="KW-0472">Membrane</keyword>
<evidence type="ECO:0000259" key="3">
    <source>
        <dbReference type="PROSITE" id="PS50943"/>
    </source>
</evidence>
<gene>
    <name evidence="4" type="ORF">WMO25_00010</name>
</gene>
<dbReference type="RefSeq" id="WP_349083153.1">
    <property type="nucleotide sequence ID" value="NZ_JBBMEK010000001.1"/>
</dbReference>
<keyword evidence="1" id="KW-0238">DNA-binding</keyword>
<accession>A0ABV1B0N3</accession>
<comment type="caution">
    <text evidence="4">The sequence shown here is derived from an EMBL/GenBank/DDBJ whole genome shotgun (WGS) entry which is preliminary data.</text>
</comment>
<keyword evidence="2" id="KW-0812">Transmembrane</keyword>
<keyword evidence="2" id="KW-1133">Transmembrane helix</keyword>
<dbReference type="Proteomes" id="UP001469749">
    <property type="component" value="Unassembled WGS sequence"/>
</dbReference>
<protein>
    <submittedName>
        <fullName evidence="4">Helix-turn-helix transcriptional regulator</fullName>
    </submittedName>
</protein>
<organism evidence="4 5">
    <name type="scientific">Coprococcus intestinihominis</name>
    <dbReference type="NCBI Taxonomy" id="3133154"/>
    <lineage>
        <taxon>Bacteria</taxon>
        <taxon>Bacillati</taxon>
        <taxon>Bacillota</taxon>
        <taxon>Clostridia</taxon>
        <taxon>Lachnospirales</taxon>
        <taxon>Lachnospiraceae</taxon>
        <taxon>Coprococcus</taxon>
    </lineage>
</organism>
<keyword evidence="5" id="KW-1185">Reference proteome</keyword>
<feature type="domain" description="HTH cro/C1-type" evidence="3">
    <location>
        <begin position="9"/>
        <end position="63"/>
    </location>
</feature>
<name>A0ABV1B0N3_9FIRM</name>